<evidence type="ECO:0000313" key="2">
    <source>
        <dbReference type="EMBL" id="SFQ36215.1"/>
    </source>
</evidence>
<dbReference type="RefSeq" id="WP_074891532.1">
    <property type="nucleotide sequence ID" value="NZ_FOXO01000038.1"/>
</dbReference>
<protein>
    <submittedName>
        <fullName evidence="2">Uncharacterized protein</fullName>
    </submittedName>
</protein>
<feature type="chain" id="PRO_5010227946" evidence="1">
    <location>
        <begin position="30"/>
        <end position="876"/>
    </location>
</feature>
<sequence length="876" mass="95467">MNKLKKVLFGMAMLLGLTLLPITSQTVFADSGSGLPIGNGQASGHGTTQNTAGGPCKEKTGFYVTVTWADSDTGTPHAIGHGCLLQTQNGYPITKTFDVAGESRVPSTPGDYKLAPWPYPAFVAGTSPIGYGAQVKTWLLQTGADGTTYAEFVANDFCGVTTAQIQQLLAQNKVIFINVEPLCWMNNWTSLSLSSKGDIIIGLTYGIGSQISNERTWISSVTRGAFPKAFRYERNWQGISDCNIADNTFSREMMMDKSIGCGIVSVKLNNTNQVVLCVEDDSGLWNTQYLSAGKTYTIQNPYQGAEFVEATFSTKKTDLTDPNASYDAVCGSGAPNRGTGAGTVEFNIPNKEVALFVHYKGDIPDPTLEDAHLYSWETAYVMPKFASQRDDGADVDNAYTLETHINEVIEMVKGYTKSCPHNKDYTHAKNASGSAVIDKITCRGSEDWSSQKYGVQANLGDFPNASWNLYRQSVSGEAWDTYSKALNNTNKWKIDEEVDPQFSYYLTRSHLEDVSACPEGGDAAAAINISPEYDWETTWTGKEGASQKADTEGSHHVSEYSYTFTAYGYDLKIYYHFECGGDYWETGSTGDWDNDPTTPDTYKVTDSETHPKGHKYNAAGSDWSGIGNSTIYKENSYTPDPWIGNTGDGHIEDKYKTKITPSGQNTAAGTVVAWEDGSNLSGHFAKGGTFDYTAKTGQLVGSQFQGVSFSIYPEVKMSVWTSTGGADKYATPQESVCYVMGEYARHYTPPIAHSYKARLTTGSMEGMGTLASAADGSDAKKVLDNASGHQDNDLGVTAMGTTFEIATTSRYKIDIYTVGCNVTDHEANSEWGNEKQSVKGSHEEYVSSILAGMQQEIMMRQTVLEPCKLVSCQLKY</sequence>
<name>A0A1I5XWB1_9FIRM</name>
<keyword evidence="1" id="KW-0732">Signal</keyword>
<dbReference type="Proteomes" id="UP000182624">
    <property type="component" value="Unassembled WGS sequence"/>
</dbReference>
<accession>A0A1I5XWB1</accession>
<keyword evidence="3" id="KW-1185">Reference proteome</keyword>
<dbReference type="EMBL" id="FOXO01000038">
    <property type="protein sequence ID" value="SFQ36215.1"/>
    <property type="molecule type" value="Genomic_DNA"/>
</dbReference>
<organism evidence="2 3">
    <name type="scientific">Butyrivibrio proteoclasticus</name>
    <dbReference type="NCBI Taxonomy" id="43305"/>
    <lineage>
        <taxon>Bacteria</taxon>
        <taxon>Bacillati</taxon>
        <taxon>Bacillota</taxon>
        <taxon>Clostridia</taxon>
        <taxon>Lachnospirales</taxon>
        <taxon>Lachnospiraceae</taxon>
        <taxon>Butyrivibrio</taxon>
    </lineage>
</organism>
<feature type="signal peptide" evidence="1">
    <location>
        <begin position="1"/>
        <end position="29"/>
    </location>
</feature>
<proteinExistence type="predicted"/>
<evidence type="ECO:0000256" key="1">
    <source>
        <dbReference type="SAM" id="SignalP"/>
    </source>
</evidence>
<evidence type="ECO:0000313" key="3">
    <source>
        <dbReference type="Proteomes" id="UP000182624"/>
    </source>
</evidence>
<reference evidence="3" key="1">
    <citation type="submission" date="2016-10" db="EMBL/GenBank/DDBJ databases">
        <authorList>
            <person name="Varghese N."/>
            <person name="Submissions S."/>
        </authorList>
    </citation>
    <scope>NUCLEOTIDE SEQUENCE [LARGE SCALE GENOMIC DNA]</scope>
    <source>
        <strain evidence="3">P18</strain>
    </source>
</reference>
<gene>
    <name evidence="2" type="ORF">SAMN04487928_1386</name>
</gene>
<dbReference type="AlphaFoldDB" id="A0A1I5XWB1"/>